<dbReference type="PATRIC" id="fig|983917.3.peg.697"/>
<evidence type="ECO:0000313" key="10">
    <source>
        <dbReference type="Proteomes" id="UP000007883"/>
    </source>
</evidence>
<dbReference type="GO" id="GO:0046872">
    <property type="term" value="F:metal ion binding"/>
    <property type="evidence" value="ECO:0007669"/>
    <property type="project" value="UniProtKB-KW"/>
</dbReference>
<feature type="transmembrane region" description="Helical" evidence="7">
    <location>
        <begin position="62"/>
        <end position="86"/>
    </location>
</feature>
<keyword evidence="2" id="KW-0004">4Fe-4S</keyword>
<dbReference type="STRING" id="983917.RGE_07170"/>
<protein>
    <submittedName>
        <fullName evidence="9">4Fe-4S ferredoxin iron-sulfur binding</fullName>
    </submittedName>
</protein>
<feature type="domain" description="4Fe-4S ferredoxin-type" evidence="8">
    <location>
        <begin position="73"/>
        <end position="116"/>
    </location>
</feature>
<evidence type="ECO:0000256" key="1">
    <source>
        <dbReference type="ARBA" id="ARBA00022448"/>
    </source>
</evidence>
<gene>
    <name evidence="9" type="ordered locus">RGE_07170</name>
</gene>
<organism evidence="9 10">
    <name type="scientific">Rubrivivax gelatinosus (strain NBRC 100245 / IL144)</name>
    <dbReference type="NCBI Taxonomy" id="983917"/>
    <lineage>
        <taxon>Bacteria</taxon>
        <taxon>Pseudomonadati</taxon>
        <taxon>Pseudomonadota</taxon>
        <taxon>Betaproteobacteria</taxon>
        <taxon>Burkholderiales</taxon>
        <taxon>Sphaerotilaceae</taxon>
        <taxon>Rubrivivax</taxon>
    </lineage>
</organism>
<dbReference type="GO" id="GO:0051539">
    <property type="term" value="F:4 iron, 4 sulfur cluster binding"/>
    <property type="evidence" value="ECO:0007669"/>
    <property type="project" value="UniProtKB-KW"/>
</dbReference>
<evidence type="ECO:0000256" key="4">
    <source>
        <dbReference type="ARBA" id="ARBA00022982"/>
    </source>
</evidence>
<dbReference type="PANTHER" id="PTHR30176">
    <property type="entry name" value="FERREDOXIN-TYPE PROTEIN NAPH"/>
    <property type="match status" value="1"/>
</dbReference>
<evidence type="ECO:0000256" key="5">
    <source>
        <dbReference type="ARBA" id="ARBA00023004"/>
    </source>
</evidence>
<dbReference type="PANTHER" id="PTHR30176:SF3">
    <property type="entry name" value="FERREDOXIN-TYPE PROTEIN NAPH"/>
    <property type="match status" value="1"/>
</dbReference>
<accession>I0HM23</accession>
<dbReference type="InterPro" id="IPR017896">
    <property type="entry name" value="4Fe4S_Fe-S-bd"/>
</dbReference>
<dbReference type="Pfam" id="PF12801">
    <property type="entry name" value="Fer4_5"/>
    <property type="match status" value="1"/>
</dbReference>
<dbReference type="RefSeq" id="WP_014426936.1">
    <property type="nucleotide sequence ID" value="NC_017075.1"/>
</dbReference>
<sequence length="321" mass="35768">MSAALQRRRRLFQAAFLALFVSAPALDLLRWDLHEAQLWLLGRPWTLGIADFTAGRIGATEVALAILLRAFVPAIVLAVGFLYVAWRWGRLYCGWLCPHFSAVETLDRLMHRALGRASLWDAAPPAARGDWRWWPPFVLLAAGLGFLWAVTLLSYLLPPAEVWGRLLAGESTPNQARFLAVATAAFTAEFVFARHLFCRFGCAVGLFQSLAWMANPRAMVVAYDRARARDCRSCSTAAAPGGSACDTVCPMRLKPRDIKRRMFSCVQCGRCLDQCEQSQAAQAREPLLEWRTGADALRETLRLRAAELRAERPAPQPEEVV</sequence>
<keyword evidence="1" id="KW-0813">Transport</keyword>
<keyword evidence="7" id="KW-0472">Membrane</keyword>
<keyword evidence="6" id="KW-0411">Iron-sulfur</keyword>
<evidence type="ECO:0000256" key="6">
    <source>
        <dbReference type="ARBA" id="ARBA00023014"/>
    </source>
</evidence>
<dbReference type="AlphaFoldDB" id="I0HM23"/>
<keyword evidence="3" id="KW-0479">Metal-binding</keyword>
<dbReference type="Proteomes" id="UP000007883">
    <property type="component" value="Chromosome"/>
</dbReference>
<proteinExistence type="predicted"/>
<name>I0HM23_RUBGI</name>
<dbReference type="KEGG" id="rge:RGE_07170"/>
<keyword evidence="5" id="KW-0408">Iron</keyword>
<evidence type="ECO:0000256" key="3">
    <source>
        <dbReference type="ARBA" id="ARBA00022723"/>
    </source>
</evidence>
<evidence type="ECO:0000259" key="8">
    <source>
        <dbReference type="Pfam" id="PF12801"/>
    </source>
</evidence>
<dbReference type="GO" id="GO:0005886">
    <property type="term" value="C:plasma membrane"/>
    <property type="evidence" value="ECO:0007669"/>
    <property type="project" value="TreeGrafter"/>
</dbReference>
<feature type="transmembrane region" description="Helical" evidence="7">
    <location>
        <begin position="177"/>
        <end position="197"/>
    </location>
</feature>
<feature type="transmembrane region" description="Helical" evidence="7">
    <location>
        <begin position="137"/>
        <end position="157"/>
    </location>
</feature>
<reference evidence="9 10" key="1">
    <citation type="journal article" date="2012" name="J. Bacteriol.">
        <title>Complete genome sequence of phototrophic betaproteobacterium Rubrivivax gelatinosus IL144.</title>
        <authorList>
            <person name="Nagashima S."/>
            <person name="Kamimura A."/>
            <person name="Shimizu T."/>
            <person name="Nakamura-isaki S."/>
            <person name="Aono E."/>
            <person name="Sakamoto K."/>
            <person name="Ichikawa N."/>
            <person name="Nakazawa H."/>
            <person name="Sekine M."/>
            <person name="Yamazaki S."/>
            <person name="Fujita N."/>
            <person name="Shimada K."/>
            <person name="Hanada S."/>
            <person name="Nagashima K.V.P."/>
        </authorList>
    </citation>
    <scope>NUCLEOTIDE SEQUENCE [LARGE SCALE GENOMIC DNA]</scope>
    <source>
        <strain evidence="10">NBRC 100245 / IL144</strain>
    </source>
</reference>
<keyword evidence="4" id="KW-0249">Electron transport</keyword>
<dbReference type="eggNOG" id="COG0348">
    <property type="taxonomic scope" value="Bacteria"/>
</dbReference>
<keyword evidence="7" id="KW-0812">Transmembrane</keyword>
<dbReference type="HOGENOM" id="CLU_825505_0_0_4"/>
<evidence type="ECO:0000256" key="2">
    <source>
        <dbReference type="ARBA" id="ARBA00022485"/>
    </source>
</evidence>
<dbReference type="InterPro" id="IPR051684">
    <property type="entry name" value="Electron_Trans/Redox"/>
</dbReference>
<evidence type="ECO:0000256" key="7">
    <source>
        <dbReference type="SAM" id="Phobius"/>
    </source>
</evidence>
<dbReference type="EMBL" id="AP012320">
    <property type="protein sequence ID" value="BAL94060.1"/>
    <property type="molecule type" value="Genomic_DNA"/>
</dbReference>
<keyword evidence="10" id="KW-1185">Reference proteome</keyword>
<keyword evidence="7" id="KW-1133">Transmembrane helix</keyword>
<evidence type="ECO:0000313" key="9">
    <source>
        <dbReference type="EMBL" id="BAL94060.1"/>
    </source>
</evidence>